<dbReference type="Pfam" id="PF00923">
    <property type="entry name" value="TAL_FSA"/>
    <property type="match status" value="1"/>
</dbReference>
<organism evidence="2 3">
    <name type="scientific">candidate division KD3-62 bacterium DG_56</name>
    <dbReference type="NCBI Taxonomy" id="1704032"/>
    <lineage>
        <taxon>Bacteria</taxon>
        <taxon>candidate division KD3-62</taxon>
    </lineage>
</organism>
<evidence type="ECO:0000256" key="1">
    <source>
        <dbReference type="ARBA" id="ARBA00023270"/>
    </source>
</evidence>
<name>A0A0S7XI88_9BACT</name>
<dbReference type="EMBL" id="LIZY01000128">
    <property type="protein sequence ID" value="KPJ62176.1"/>
    <property type="molecule type" value="Genomic_DNA"/>
</dbReference>
<reference evidence="2 3" key="1">
    <citation type="journal article" date="2015" name="Microbiome">
        <title>Genomic resolution of linkages in carbon, nitrogen, and sulfur cycling among widespread estuary sediment bacteria.</title>
        <authorList>
            <person name="Baker B.J."/>
            <person name="Lazar C.S."/>
            <person name="Teske A.P."/>
            <person name="Dick G.J."/>
        </authorList>
    </citation>
    <scope>NUCLEOTIDE SEQUENCE [LARGE SCALE GENOMIC DNA]</scope>
    <source>
        <strain evidence="2">DG_56</strain>
    </source>
</reference>
<sequence>MKDFQGVGTGPGASNPAFAAVAGTGSRLWLDTGDLAAARNLWSAELSALTTNNTLVNKVVQTGALDHDLLSAARELRDRVPSLSENDVVLELSFIANARVSLKLVEDLGAQVSVELHPSVGDDIEGTMLFARRYHALCPERFVIKVPLTPDGFLATRRLSRQGIPVNYTIGFSARQNYLATYFSRPRYVNVFLGRLNSVIADNGLGDGINVGEKATLASQRAVLEARSAESTHPTMQIAASIRNGQQVADLAGVDVLTIPPEAAQQYLELDVDLDSIRSRVNEDPEVRFADDKSAEEVGASVLWEVGPGIREVTSALSSVRTDDWRGAELVQFVEDHGVRDLFYHWQPEEIAEIWAQGKIPELARWQSKVALDTLMSMAALQSFAADQQALDDRLRGLITKA</sequence>
<dbReference type="PANTHER" id="PTHR10683">
    <property type="entry name" value="TRANSALDOLASE"/>
    <property type="match status" value="1"/>
</dbReference>
<dbReference type="InterPro" id="IPR001585">
    <property type="entry name" value="TAL/FSA"/>
</dbReference>
<comment type="caution">
    <text evidence="2">The sequence shown here is derived from an EMBL/GenBank/DDBJ whole genome shotgun (WGS) entry which is preliminary data.</text>
</comment>
<dbReference type="Proteomes" id="UP000052020">
    <property type="component" value="Unassembled WGS sequence"/>
</dbReference>
<dbReference type="PATRIC" id="fig|1704032.3.peg.950"/>
<evidence type="ECO:0000313" key="3">
    <source>
        <dbReference type="Proteomes" id="UP000052020"/>
    </source>
</evidence>
<dbReference type="GO" id="GO:0005975">
    <property type="term" value="P:carbohydrate metabolic process"/>
    <property type="evidence" value="ECO:0007669"/>
    <property type="project" value="InterPro"/>
</dbReference>
<protein>
    <recommendedName>
        <fullName evidence="4">Transaldolase</fullName>
    </recommendedName>
</protein>
<accession>A0A0S7XI88</accession>
<dbReference type="InterPro" id="IPR013785">
    <property type="entry name" value="Aldolase_TIM"/>
</dbReference>
<keyword evidence="1" id="KW-0704">Schiff base</keyword>
<evidence type="ECO:0000313" key="2">
    <source>
        <dbReference type="EMBL" id="KPJ62176.1"/>
    </source>
</evidence>
<proteinExistence type="predicted"/>
<evidence type="ECO:0008006" key="4">
    <source>
        <dbReference type="Google" id="ProtNLM"/>
    </source>
</evidence>
<dbReference type="AlphaFoldDB" id="A0A0S7XI88"/>
<dbReference type="Gene3D" id="3.20.20.70">
    <property type="entry name" value="Aldolase class I"/>
    <property type="match status" value="1"/>
</dbReference>
<gene>
    <name evidence="2" type="ORF">AMK68_05235</name>
</gene>
<dbReference type="SUPFAM" id="SSF51569">
    <property type="entry name" value="Aldolase"/>
    <property type="match status" value="1"/>
</dbReference>